<evidence type="ECO:0000313" key="4">
    <source>
        <dbReference type="Proteomes" id="UP001201812"/>
    </source>
</evidence>
<gene>
    <name evidence="3" type="ORF">DdX_03496</name>
</gene>
<sequence length="327" mass="34428">MHGDNVLRLCIFLIFSDYLTASAQIIYDSPPVGVSLTRPVLPWLARYFVGAGNSETHFLDEPQRGPSEGGEEEGGNDEGESEKEGDDKSKEAPNGGGSSSEESKDEGSKKGIKPIFLGPCRPPIMPAFRPQKSPEGPEKSNSYPAQVPVPVCPCGGYYPPMPAPIPICPQVPYPPQPPSAAGPAPLPVGVGYGAPPPEPYPVCPPPVPNNMCCCPGGCPPPAYDVPPPQFLPPAPLSANPPPSIPIPQQPLALLAPGELAPVSSNYLYSNVVLKGAPPPTPAAAKMRRHKIVFLTPPSHNPQKNQIGSHPVTMIQTKPIQLIKATNG</sequence>
<protein>
    <submittedName>
        <fullName evidence="3">Uncharacterized protein</fullName>
    </submittedName>
</protein>
<dbReference type="EMBL" id="JAKKPZ010000003">
    <property type="protein sequence ID" value="KAI1723341.1"/>
    <property type="molecule type" value="Genomic_DNA"/>
</dbReference>
<evidence type="ECO:0000313" key="3">
    <source>
        <dbReference type="EMBL" id="KAI1723341.1"/>
    </source>
</evidence>
<feature type="region of interest" description="Disordered" evidence="1">
    <location>
        <begin position="56"/>
        <end position="144"/>
    </location>
</feature>
<organism evidence="3 4">
    <name type="scientific">Ditylenchus destructor</name>
    <dbReference type="NCBI Taxonomy" id="166010"/>
    <lineage>
        <taxon>Eukaryota</taxon>
        <taxon>Metazoa</taxon>
        <taxon>Ecdysozoa</taxon>
        <taxon>Nematoda</taxon>
        <taxon>Chromadorea</taxon>
        <taxon>Rhabditida</taxon>
        <taxon>Tylenchina</taxon>
        <taxon>Tylenchomorpha</taxon>
        <taxon>Sphaerularioidea</taxon>
        <taxon>Anguinidae</taxon>
        <taxon>Anguininae</taxon>
        <taxon>Ditylenchus</taxon>
    </lineage>
</organism>
<feature type="compositionally biased region" description="Acidic residues" evidence="1">
    <location>
        <begin position="69"/>
        <end position="84"/>
    </location>
</feature>
<keyword evidence="2" id="KW-0732">Signal</keyword>
<feature type="signal peptide" evidence="2">
    <location>
        <begin position="1"/>
        <end position="23"/>
    </location>
</feature>
<keyword evidence="4" id="KW-1185">Reference proteome</keyword>
<accession>A0AAD4RB29</accession>
<proteinExistence type="predicted"/>
<reference evidence="3" key="1">
    <citation type="submission" date="2022-01" db="EMBL/GenBank/DDBJ databases">
        <title>Genome Sequence Resource for Two Populations of Ditylenchus destructor, the Migratory Endoparasitic Phytonematode.</title>
        <authorList>
            <person name="Zhang H."/>
            <person name="Lin R."/>
            <person name="Xie B."/>
        </authorList>
    </citation>
    <scope>NUCLEOTIDE SEQUENCE</scope>
    <source>
        <strain evidence="3">BazhouSP</strain>
    </source>
</reference>
<feature type="chain" id="PRO_5042034849" evidence="2">
    <location>
        <begin position="24"/>
        <end position="327"/>
    </location>
</feature>
<name>A0AAD4RB29_9BILA</name>
<comment type="caution">
    <text evidence="3">The sequence shown here is derived from an EMBL/GenBank/DDBJ whole genome shotgun (WGS) entry which is preliminary data.</text>
</comment>
<evidence type="ECO:0000256" key="1">
    <source>
        <dbReference type="SAM" id="MobiDB-lite"/>
    </source>
</evidence>
<dbReference type="AlphaFoldDB" id="A0AAD4RB29"/>
<evidence type="ECO:0000256" key="2">
    <source>
        <dbReference type="SAM" id="SignalP"/>
    </source>
</evidence>
<dbReference type="Proteomes" id="UP001201812">
    <property type="component" value="Unassembled WGS sequence"/>
</dbReference>